<dbReference type="PANTHER" id="PTHR23530">
    <property type="entry name" value="TRANSPORT PROTEIN-RELATED"/>
    <property type="match status" value="1"/>
</dbReference>
<comment type="subcellular location">
    <subcellularLocation>
        <location evidence="1">Cell membrane</location>
        <topology evidence="1">Multi-pass membrane protein</topology>
    </subcellularLocation>
</comment>
<dbReference type="InterPro" id="IPR053160">
    <property type="entry name" value="MFS_DHA3_Transporter"/>
</dbReference>
<keyword evidence="3" id="KW-1185">Reference proteome</keyword>
<evidence type="ECO:0000256" key="1">
    <source>
        <dbReference type="ARBA" id="ARBA00004651"/>
    </source>
</evidence>
<dbReference type="InterPro" id="IPR036259">
    <property type="entry name" value="MFS_trans_sf"/>
</dbReference>
<accession>A0A0S2W9E5</accession>
<dbReference type="SUPFAM" id="SSF103473">
    <property type="entry name" value="MFS general substrate transporter"/>
    <property type="match status" value="1"/>
</dbReference>
<proteinExistence type="predicted"/>
<dbReference type="EMBL" id="CP011307">
    <property type="protein sequence ID" value="ALP95616.1"/>
    <property type="molecule type" value="Genomic_DNA"/>
</dbReference>
<reference evidence="2 3" key="1">
    <citation type="journal article" date="2015" name="Nat. Commun.">
        <title>Production of butyrate from lysine and the Amadori product fructoselysine by a human gut commensal.</title>
        <authorList>
            <person name="Bui T.P."/>
            <person name="Ritari J."/>
            <person name="Boeren S."/>
            <person name="de Waard P."/>
            <person name="Plugge C.M."/>
            <person name="de Vos W.M."/>
        </authorList>
    </citation>
    <scope>NUCLEOTIDE SEQUENCE [LARGE SCALE GENOMIC DNA]</scope>
    <source>
        <strain evidence="2 3">AF211</strain>
    </source>
</reference>
<reference evidence="3" key="2">
    <citation type="submission" date="2015-04" db="EMBL/GenBank/DDBJ databases">
        <title>A butyrogenic pathway from the amino acid lysine in a human gut commensal.</title>
        <authorList>
            <person name="de Vos W.M."/>
            <person name="Bui N.T.P."/>
            <person name="Plugge C.M."/>
            <person name="Ritari J."/>
        </authorList>
    </citation>
    <scope>NUCLEOTIDE SEQUENCE [LARGE SCALE GENOMIC DNA]</scope>
    <source>
        <strain evidence="3">AF211</strain>
    </source>
</reference>
<dbReference type="KEGG" id="ibu:IB211_03226c"/>
<dbReference type="STRING" id="1297617.IB211_03226c"/>
<evidence type="ECO:0000313" key="2">
    <source>
        <dbReference type="EMBL" id="ALP95616.1"/>
    </source>
</evidence>
<dbReference type="InterPro" id="IPR011701">
    <property type="entry name" value="MFS"/>
</dbReference>
<dbReference type="GO" id="GO:0022857">
    <property type="term" value="F:transmembrane transporter activity"/>
    <property type="evidence" value="ECO:0007669"/>
    <property type="project" value="InterPro"/>
</dbReference>
<evidence type="ECO:0008006" key="4">
    <source>
        <dbReference type="Google" id="ProtNLM"/>
    </source>
</evidence>
<sequence length="370" mass="39154">MKKMFEIEEQLRTLLRLEFWGNIRLAGGVWVLLLVGRGFSLFQVGVAEAFFHVVSFCCEVPSGMLADVLGRRRTLIASQTMFACSAAAMMLSQSMAGVCLAMALNAMAYNLASGTREAITYDSLLQAGRERDYLRISSLQNTLWRGAQALSTLCAGAAAALEYVRGYGVDLLLSLLAAALTCRLAEPEVTDAQRARSRPALRDLPERLENCGREALGFLAAHPRTVGLMLFNALVGACATLLRFFLQDALVRAGAPSALLGPLLLLIELGGVAGARLALPLSRLSYRRAGTLCAVGVTVGCLMPLTGAVHLMAAGGLLAVACDDALETLTGSRLNENLPSDQRATLISVSSMAFSLVMIALAPMAGGLAA</sequence>
<organism evidence="2 3">
    <name type="scientific">Intestinimonas butyriciproducens</name>
    <dbReference type="NCBI Taxonomy" id="1297617"/>
    <lineage>
        <taxon>Bacteria</taxon>
        <taxon>Bacillati</taxon>
        <taxon>Bacillota</taxon>
        <taxon>Clostridia</taxon>
        <taxon>Eubacteriales</taxon>
        <taxon>Intestinimonas</taxon>
    </lineage>
</organism>
<dbReference type="eggNOG" id="COG2814">
    <property type="taxonomic scope" value="Bacteria"/>
</dbReference>
<protein>
    <recommendedName>
        <fullName evidence="4">MFS transporter</fullName>
    </recommendedName>
</protein>
<name>A0A0S2W9E5_9FIRM</name>
<dbReference type="Pfam" id="PF07690">
    <property type="entry name" value="MFS_1"/>
    <property type="match status" value="1"/>
</dbReference>
<dbReference type="GO" id="GO:0005886">
    <property type="term" value="C:plasma membrane"/>
    <property type="evidence" value="ECO:0007669"/>
    <property type="project" value="UniProtKB-SubCell"/>
</dbReference>
<dbReference type="PANTHER" id="PTHR23530:SF1">
    <property type="entry name" value="PERMEASE, MAJOR FACILITATOR SUPERFAMILY-RELATED"/>
    <property type="match status" value="1"/>
</dbReference>
<dbReference type="Proteomes" id="UP000064844">
    <property type="component" value="Chromosome"/>
</dbReference>
<evidence type="ECO:0000313" key="3">
    <source>
        <dbReference type="Proteomes" id="UP000064844"/>
    </source>
</evidence>
<gene>
    <name evidence="2" type="ORF">IB211_03226c</name>
</gene>
<dbReference type="Gene3D" id="1.20.1250.20">
    <property type="entry name" value="MFS general substrate transporter like domains"/>
    <property type="match status" value="1"/>
</dbReference>
<dbReference type="AlphaFoldDB" id="A0A0S2W9E5"/>